<proteinExistence type="predicted"/>
<evidence type="ECO:0000256" key="1">
    <source>
        <dbReference type="SAM" id="Phobius"/>
    </source>
</evidence>
<dbReference type="RefSeq" id="WP_189694486.1">
    <property type="nucleotide sequence ID" value="NZ_BNCM01000011.1"/>
</dbReference>
<reference evidence="2 3" key="1">
    <citation type="submission" date="2021-01" db="EMBL/GenBank/DDBJ databases">
        <title>Genome public.</title>
        <authorList>
            <person name="Liu C."/>
            <person name="Sun Q."/>
        </authorList>
    </citation>
    <scope>NUCLEOTIDE SEQUENCE [LARGE SCALE GENOMIC DNA]</scope>
    <source>
        <strain evidence="2 3">JC656</strain>
    </source>
</reference>
<evidence type="ECO:0000313" key="3">
    <source>
        <dbReference type="Proteomes" id="UP000639051"/>
    </source>
</evidence>
<dbReference type="Proteomes" id="UP000639051">
    <property type="component" value="Unassembled WGS sequence"/>
</dbReference>
<organism evidence="2 3">
    <name type="scientific">Sinomonas cellulolyticus</name>
    <dbReference type="NCBI Taxonomy" id="2801916"/>
    <lineage>
        <taxon>Bacteria</taxon>
        <taxon>Bacillati</taxon>
        <taxon>Actinomycetota</taxon>
        <taxon>Actinomycetes</taxon>
        <taxon>Micrococcales</taxon>
        <taxon>Micrococcaceae</taxon>
        <taxon>Sinomonas</taxon>
    </lineage>
</organism>
<sequence>MMNETGNYPGQSWLWLFSFWYQIPPFNSLANADLVISGIMVVLTLALMLVPFIPGVRSLPRIIPIHRLIWRDYYRRR</sequence>
<keyword evidence="1" id="KW-1133">Transmembrane helix</keyword>
<evidence type="ECO:0000313" key="2">
    <source>
        <dbReference type="EMBL" id="MBL0706153.1"/>
    </source>
</evidence>
<accession>A0ABS1K3W5</accession>
<gene>
    <name evidence="2" type="ORF">JJE72_11635</name>
</gene>
<keyword evidence="3" id="KW-1185">Reference proteome</keyword>
<protein>
    <submittedName>
        <fullName evidence="2">Uncharacterized protein</fullName>
    </submittedName>
</protein>
<keyword evidence="1" id="KW-0472">Membrane</keyword>
<name>A0ABS1K3W5_9MICC</name>
<dbReference type="EMBL" id="JAERRC010000028">
    <property type="protein sequence ID" value="MBL0706153.1"/>
    <property type="molecule type" value="Genomic_DNA"/>
</dbReference>
<comment type="caution">
    <text evidence="2">The sequence shown here is derived from an EMBL/GenBank/DDBJ whole genome shotgun (WGS) entry which is preliminary data.</text>
</comment>
<keyword evidence="1" id="KW-0812">Transmembrane</keyword>
<feature type="transmembrane region" description="Helical" evidence="1">
    <location>
        <begin position="34"/>
        <end position="53"/>
    </location>
</feature>